<keyword evidence="2" id="KW-1185">Reference proteome</keyword>
<comment type="caution">
    <text evidence="1">The sequence shown here is derived from an EMBL/GenBank/DDBJ whole genome shotgun (WGS) entry which is preliminary data.</text>
</comment>
<protein>
    <submittedName>
        <fullName evidence="1">Uncharacterized protein</fullName>
    </submittedName>
</protein>
<dbReference type="PANTHER" id="PTHR33116:SF86">
    <property type="entry name" value="REVERSE TRANSCRIPTASE DOMAIN-CONTAINING PROTEIN"/>
    <property type="match status" value="1"/>
</dbReference>
<gene>
    <name evidence="1" type="ORF">RND81_08G020800</name>
</gene>
<evidence type="ECO:0000313" key="1">
    <source>
        <dbReference type="EMBL" id="KAK9697199.1"/>
    </source>
</evidence>
<accession>A0AAW1J286</accession>
<reference evidence="1" key="1">
    <citation type="submission" date="2024-03" db="EMBL/GenBank/DDBJ databases">
        <title>WGS assembly of Saponaria officinalis var. Norfolk2.</title>
        <authorList>
            <person name="Jenkins J."/>
            <person name="Shu S."/>
            <person name="Grimwood J."/>
            <person name="Barry K."/>
            <person name="Goodstein D."/>
            <person name="Schmutz J."/>
            <person name="Leebens-Mack J."/>
            <person name="Osbourn A."/>
        </authorList>
    </citation>
    <scope>NUCLEOTIDE SEQUENCE [LARGE SCALE GENOMIC DNA]</scope>
    <source>
        <strain evidence="1">JIC</strain>
    </source>
</reference>
<evidence type="ECO:0000313" key="2">
    <source>
        <dbReference type="Proteomes" id="UP001443914"/>
    </source>
</evidence>
<sequence>MDNGRKTHWLSWKKLCMPKKFGGLGFRDFKCFNWALLGKQAWRLYINEETIATRVIKGKYFPDSSFMEAELGHNPSYTWRGLWEARDVLRTKLRKQIGNGAATRIWSEAWIPDLPNGKIISTRPTNFTDTLVKDWMIENEYKWDEAKVRQWLLPFEADCVLNIRLSPRHCSD</sequence>
<dbReference type="EMBL" id="JBDFQZ010000008">
    <property type="protein sequence ID" value="KAK9697199.1"/>
    <property type="molecule type" value="Genomic_DNA"/>
</dbReference>
<name>A0AAW1J286_SAPOF</name>
<organism evidence="1 2">
    <name type="scientific">Saponaria officinalis</name>
    <name type="common">Common soapwort</name>
    <name type="synonym">Lychnis saponaria</name>
    <dbReference type="NCBI Taxonomy" id="3572"/>
    <lineage>
        <taxon>Eukaryota</taxon>
        <taxon>Viridiplantae</taxon>
        <taxon>Streptophyta</taxon>
        <taxon>Embryophyta</taxon>
        <taxon>Tracheophyta</taxon>
        <taxon>Spermatophyta</taxon>
        <taxon>Magnoliopsida</taxon>
        <taxon>eudicotyledons</taxon>
        <taxon>Gunneridae</taxon>
        <taxon>Pentapetalae</taxon>
        <taxon>Caryophyllales</taxon>
        <taxon>Caryophyllaceae</taxon>
        <taxon>Caryophylleae</taxon>
        <taxon>Saponaria</taxon>
    </lineage>
</organism>
<dbReference type="Proteomes" id="UP001443914">
    <property type="component" value="Unassembled WGS sequence"/>
</dbReference>
<proteinExistence type="predicted"/>
<dbReference type="PANTHER" id="PTHR33116">
    <property type="entry name" value="REVERSE TRANSCRIPTASE ZINC-BINDING DOMAIN-CONTAINING PROTEIN-RELATED-RELATED"/>
    <property type="match status" value="1"/>
</dbReference>
<dbReference type="AlphaFoldDB" id="A0AAW1J286"/>